<feature type="repeat" description="TPR" evidence="3">
    <location>
        <begin position="138"/>
        <end position="171"/>
    </location>
</feature>
<gene>
    <name evidence="5" type="ORF">DC28_09810</name>
</gene>
<dbReference type="Proteomes" id="UP000029692">
    <property type="component" value="Unassembled WGS sequence"/>
</dbReference>
<feature type="repeat" description="TPR" evidence="3">
    <location>
        <begin position="172"/>
        <end position="205"/>
    </location>
</feature>
<keyword evidence="2 3" id="KW-0802">TPR repeat</keyword>
<evidence type="ECO:0000256" key="3">
    <source>
        <dbReference type="PROSITE-ProRule" id="PRU00339"/>
    </source>
</evidence>
<dbReference type="STRING" id="1480694.DC28_09810"/>
<evidence type="ECO:0000256" key="4">
    <source>
        <dbReference type="SAM" id="MobiDB-lite"/>
    </source>
</evidence>
<dbReference type="Gene3D" id="1.25.40.10">
    <property type="entry name" value="Tetratricopeptide repeat domain"/>
    <property type="match status" value="3"/>
</dbReference>
<dbReference type="PANTHER" id="PTHR44858">
    <property type="entry name" value="TETRATRICOPEPTIDE REPEAT PROTEIN 6"/>
    <property type="match status" value="1"/>
</dbReference>
<dbReference type="AlphaFoldDB" id="A0A098QUP0"/>
<dbReference type="Pfam" id="PF13432">
    <property type="entry name" value="TPR_16"/>
    <property type="match status" value="3"/>
</dbReference>
<dbReference type="OrthoDB" id="354603at2"/>
<reference evidence="5 6" key="1">
    <citation type="submission" date="2014-05" db="EMBL/GenBank/DDBJ databases">
        <title>De novo Genome Sequence of Spirocheata sp.</title>
        <authorList>
            <person name="Shivani Y."/>
            <person name="Subhash Y."/>
            <person name="Tushar L."/>
            <person name="Sasikala C."/>
            <person name="Ramana C.V."/>
        </authorList>
    </citation>
    <scope>NUCLEOTIDE SEQUENCE [LARGE SCALE GENOMIC DNA]</scope>
    <source>
        <strain evidence="5 6">JC230</strain>
    </source>
</reference>
<dbReference type="SMART" id="SM00028">
    <property type="entry name" value="TPR"/>
    <property type="match status" value="6"/>
</dbReference>
<name>A0A098QUP0_9SPIO</name>
<dbReference type="SUPFAM" id="SSF48452">
    <property type="entry name" value="TPR-like"/>
    <property type="match status" value="1"/>
</dbReference>
<evidence type="ECO:0000313" key="5">
    <source>
        <dbReference type="EMBL" id="KGE71575.1"/>
    </source>
</evidence>
<keyword evidence="1" id="KW-0677">Repeat</keyword>
<evidence type="ECO:0000256" key="1">
    <source>
        <dbReference type="ARBA" id="ARBA00022737"/>
    </source>
</evidence>
<dbReference type="InterPro" id="IPR011990">
    <property type="entry name" value="TPR-like_helical_dom_sf"/>
</dbReference>
<dbReference type="PROSITE" id="PS51257">
    <property type="entry name" value="PROKAR_LIPOPROTEIN"/>
    <property type="match status" value="1"/>
</dbReference>
<dbReference type="InterPro" id="IPR019734">
    <property type="entry name" value="TPR_rpt"/>
</dbReference>
<accession>A0A098QUP0</accession>
<dbReference type="PANTHER" id="PTHR44858:SF20">
    <property type="entry name" value="SHSP DOMAIN-CONTAINING PROTEIN"/>
    <property type="match status" value="1"/>
</dbReference>
<dbReference type="PROSITE" id="PS50005">
    <property type="entry name" value="TPR"/>
    <property type="match status" value="4"/>
</dbReference>
<protein>
    <submittedName>
        <fullName evidence="5">Uncharacterized protein</fullName>
    </submittedName>
</protein>
<feature type="region of interest" description="Disordered" evidence="4">
    <location>
        <begin position="34"/>
        <end position="75"/>
    </location>
</feature>
<evidence type="ECO:0000256" key="2">
    <source>
        <dbReference type="ARBA" id="ARBA00022803"/>
    </source>
</evidence>
<dbReference type="EMBL" id="JNUP01000065">
    <property type="protein sequence ID" value="KGE71575.1"/>
    <property type="molecule type" value="Genomic_DNA"/>
</dbReference>
<proteinExistence type="predicted"/>
<evidence type="ECO:0000313" key="6">
    <source>
        <dbReference type="Proteomes" id="UP000029692"/>
    </source>
</evidence>
<keyword evidence="6" id="KW-1185">Reference proteome</keyword>
<feature type="repeat" description="TPR" evidence="3">
    <location>
        <begin position="308"/>
        <end position="341"/>
    </location>
</feature>
<dbReference type="InterPro" id="IPR050498">
    <property type="entry name" value="Ycf3"/>
</dbReference>
<organism evidence="5 6">
    <name type="scientific">Spirochaeta lutea</name>
    <dbReference type="NCBI Taxonomy" id="1480694"/>
    <lineage>
        <taxon>Bacteria</taxon>
        <taxon>Pseudomonadati</taxon>
        <taxon>Spirochaetota</taxon>
        <taxon>Spirochaetia</taxon>
        <taxon>Spirochaetales</taxon>
        <taxon>Spirochaetaceae</taxon>
        <taxon>Spirochaeta</taxon>
    </lineage>
</organism>
<dbReference type="eggNOG" id="COG0457">
    <property type="taxonomic scope" value="Bacteria"/>
</dbReference>
<dbReference type="RefSeq" id="WP_037548021.1">
    <property type="nucleotide sequence ID" value="NZ_JNUP01000065.1"/>
</dbReference>
<feature type="repeat" description="TPR" evidence="3">
    <location>
        <begin position="240"/>
        <end position="273"/>
    </location>
</feature>
<sequence length="501" mass="54825">MKTGNPRAGLSTSLGLIIVCILLFGVVAGCTTLTEESPEGMPIPETEETAVSGEASEEVPGEVPGEASEEDTPGVDWEQRFIEAVRSGDIDLALTLYESSGAGDPLLLGSLLMASGRVARAENMFTQVTAQEEGADRVEALFNLGMIALTRNDLPRAEEFFMDTVEQEPAHSQALSGLGVIALDRGNTAIAMDLFTRSLESDPENVQALLGRAQLWMEREQFTRAAGDYSAALAIMPEAGEVYGLRARARALDGGFSGALEDYNRAVSLAPENPWNLLDRGRLLLRAGRFEESLEDFTALLEMNDGFDLALVYRAQAFDSMGNTEAALEDYRRILELQPDYTEVYAPAGVAYFKTNQFDEAGRLFVRAAEQPNGRKELLLLAALSGYYQAYQGEQRDARGVQQTNRRLEEWAARFDREGLFYAIVRYFLSPGYDGAVIQAVQGHTKPLERAQGQVYLGAFFLLEGKTATALALLSEIGETVLAGLPEGRLAQWLVHEYTNE</sequence>
<comment type="caution">
    <text evidence="5">The sequence shown here is derived from an EMBL/GenBank/DDBJ whole genome shotgun (WGS) entry which is preliminary data.</text>
</comment>